<evidence type="ECO:0000259" key="1">
    <source>
        <dbReference type="PROSITE" id="PS51833"/>
    </source>
</evidence>
<organism evidence="2 3">
    <name type="scientific">Sideroxyarcus emersonii</name>
    <dbReference type="NCBI Taxonomy" id="2764705"/>
    <lineage>
        <taxon>Bacteria</taxon>
        <taxon>Pseudomonadati</taxon>
        <taxon>Pseudomonadota</taxon>
        <taxon>Betaproteobacteria</taxon>
        <taxon>Nitrosomonadales</taxon>
        <taxon>Gallionellaceae</taxon>
        <taxon>Sideroxyarcus</taxon>
    </lineage>
</organism>
<dbReference type="NCBIfam" id="TIGR00277">
    <property type="entry name" value="HDIG"/>
    <property type="match status" value="1"/>
</dbReference>
<protein>
    <recommendedName>
        <fullName evidence="1">HDOD domain-containing protein</fullName>
    </recommendedName>
</protein>
<feature type="domain" description="HDOD" evidence="1">
    <location>
        <begin position="17"/>
        <end position="211"/>
    </location>
</feature>
<dbReference type="AlphaFoldDB" id="A0AAN2BZ76"/>
<dbReference type="InterPro" id="IPR003607">
    <property type="entry name" value="HD/PDEase_dom"/>
</dbReference>
<dbReference type="Gene3D" id="1.10.3210.10">
    <property type="entry name" value="Hypothetical protein af1432"/>
    <property type="match status" value="1"/>
</dbReference>
<dbReference type="KEGG" id="seme:MIZ01_1677"/>
<proteinExistence type="predicted"/>
<dbReference type="InterPro" id="IPR052340">
    <property type="entry name" value="RNase_Y/CdgJ"/>
</dbReference>
<dbReference type="PANTHER" id="PTHR33525">
    <property type="match status" value="1"/>
</dbReference>
<dbReference type="CDD" id="cd00077">
    <property type="entry name" value="HDc"/>
    <property type="match status" value="1"/>
</dbReference>
<dbReference type="RefSeq" id="WP_237246438.1">
    <property type="nucleotide sequence ID" value="NZ_AP023423.1"/>
</dbReference>
<sequence length="277" mass="30583">MPVILDKSAILDKLHQLPAIPNVVQDVMASFKDKNAGSAILAHKIALDQGLSARVLRVANSSFYGLAREVGSIQDAIMVLGFDTLRSLVISAGFAHAFPTVADSLFDRHAYWTRSLRVATYTEALAQCMGGARQLSFTAGLFHDVGQLVLSICIPEEFAAMLEQQKNSDSSLIEIEHAVLGFDHAEIGAEMARRWNFPAEIEHAIRYWRTPEKQPFMPITGVVQMAVLIESGLSGEALMKRIPETTRSQLQIGWEHIEPCIPQPEQMDAMVQVMLEA</sequence>
<dbReference type="SUPFAM" id="SSF109604">
    <property type="entry name" value="HD-domain/PDEase-like"/>
    <property type="match status" value="1"/>
</dbReference>
<dbReference type="PANTHER" id="PTHR33525:SF3">
    <property type="entry name" value="RIBONUCLEASE Y"/>
    <property type="match status" value="1"/>
</dbReference>
<dbReference type="InterPro" id="IPR013976">
    <property type="entry name" value="HDOD"/>
</dbReference>
<dbReference type="PROSITE" id="PS51833">
    <property type="entry name" value="HDOD"/>
    <property type="match status" value="1"/>
</dbReference>
<reference evidence="2 3" key="1">
    <citation type="journal article" date="2022" name="Int. J. Syst. Evol. Microbiol.">
        <title>&lt;i&gt;Sideroxyarcus emersonii&lt;/i&gt; gen. nov. sp. nov., a neutrophilic, microaerobic iron- and thiosulfate-oxidizing bacterium isolated from iron-rich wetland sediment.</title>
        <authorList>
            <person name="Kato S."/>
            <person name="Itoh T."/>
            <person name="Iino T."/>
            <person name="Ohkuma M."/>
        </authorList>
    </citation>
    <scope>NUCLEOTIDE SEQUENCE [LARGE SCALE GENOMIC DNA]</scope>
    <source>
        <strain evidence="2 3">MIZ01</strain>
    </source>
</reference>
<dbReference type="EMBL" id="AP023423">
    <property type="protein sequence ID" value="BCK87880.1"/>
    <property type="molecule type" value="Genomic_DNA"/>
</dbReference>
<dbReference type="Proteomes" id="UP001320326">
    <property type="component" value="Chromosome"/>
</dbReference>
<accession>A0AAN2BZ76</accession>
<keyword evidence="3" id="KW-1185">Reference proteome</keyword>
<dbReference type="InterPro" id="IPR006675">
    <property type="entry name" value="HDIG_dom"/>
</dbReference>
<evidence type="ECO:0000313" key="3">
    <source>
        <dbReference type="Proteomes" id="UP001320326"/>
    </source>
</evidence>
<name>A0AAN2BZ76_9PROT</name>
<gene>
    <name evidence="2" type="ORF">MIZ01_1677</name>
</gene>
<dbReference type="Pfam" id="PF08668">
    <property type="entry name" value="HDOD"/>
    <property type="match status" value="1"/>
</dbReference>
<evidence type="ECO:0000313" key="2">
    <source>
        <dbReference type="EMBL" id="BCK87880.1"/>
    </source>
</evidence>